<sequence length="131" mass="15394">MEMIIGFGFLLLTFIGVFLLVKANKKDRKTENKPQEVVAPPSDCCGAHEICEFDQMKMNESVIEYYDDEELDAYKNIDEDSYTNNQIEQFREVLYTLKTEEVKYWLLSIERRHIQLPTILKSEARMLMAEA</sequence>
<evidence type="ECO:0008006" key="5">
    <source>
        <dbReference type="Google" id="ProtNLM"/>
    </source>
</evidence>
<evidence type="ECO:0000313" key="2">
    <source>
        <dbReference type="EMBL" id="SET66014.1"/>
    </source>
</evidence>
<dbReference type="OrthoDB" id="1097760at2"/>
<dbReference type="AlphaFoldDB" id="X5E110"/>
<protein>
    <recommendedName>
        <fullName evidence="5">Phospholipase</fullName>
    </recommendedName>
</protein>
<evidence type="ECO:0000313" key="3">
    <source>
        <dbReference type="Proteomes" id="UP000023772"/>
    </source>
</evidence>
<reference evidence="2 4" key="2">
    <citation type="submission" date="2016-10" db="EMBL/GenBank/DDBJ databases">
        <authorList>
            <person name="de Groot N.N."/>
        </authorList>
    </citation>
    <scope>NUCLEOTIDE SEQUENCE [LARGE SCALE GENOMIC DNA]</scope>
    <source>
        <strain evidence="2 4">DSM 25947</strain>
    </source>
</reference>
<organism evidence="2 4">
    <name type="scientific">Draconibacterium orientale</name>
    <dbReference type="NCBI Taxonomy" id="1168034"/>
    <lineage>
        <taxon>Bacteria</taxon>
        <taxon>Pseudomonadati</taxon>
        <taxon>Bacteroidota</taxon>
        <taxon>Bacteroidia</taxon>
        <taxon>Marinilabiliales</taxon>
        <taxon>Prolixibacteraceae</taxon>
        <taxon>Draconibacterium</taxon>
    </lineage>
</organism>
<reference evidence="1 3" key="1">
    <citation type="submission" date="2014-03" db="EMBL/GenBank/DDBJ databases">
        <title>Complete genome sequence of a deeply braunched marine Bacteroidia bacterium Draconibacterium orientale type strain FH5T.</title>
        <authorList>
            <person name="Li X."/>
            <person name="Wang X."/>
            <person name="Xie Z."/>
            <person name="Du Z."/>
            <person name="Chen G."/>
        </authorList>
    </citation>
    <scope>NUCLEOTIDE SEQUENCE [LARGE SCALE GENOMIC DNA]</scope>
    <source>
        <strain evidence="1 3">FH5</strain>
    </source>
</reference>
<dbReference type="STRING" id="1168034.FH5T_13110"/>
<dbReference type="eggNOG" id="ENOG5032R1E">
    <property type="taxonomic scope" value="Bacteria"/>
</dbReference>
<dbReference type="KEGG" id="dori:FH5T_13110"/>
<dbReference type="HOGENOM" id="CLU_126548_0_0_10"/>
<dbReference type="Proteomes" id="UP000023772">
    <property type="component" value="Chromosome"/>
</dbReference>
<name>X5E110_9BACT</name>
<keyword evidence="3" id="KW-1185">Reference proteome</keyword>
<evidence type="ECO:0000313" key="4">
    <source>
        <dbReference type="Proteomes" id="UP000181981"/>
    </source>
</evidence>
<dbReference type="EMBL" id="CP007451">
    <property type="protein sequence ID" value="AHW60241.1"/>
    <property type="molecule type" value="Genomic_DNA"/>
</dbReference>
<accession>X5E110</accession>
<proteinExistence type="predicted"/>
<dbReference type="Proteomes" id="UP000181981">
    <property type="component" value="Unassembled WGS sequence"/>
</dbReference>
<gene>
    <name evidence="1" type="ORF">FH5T_13110</name>
    <name evidence="2" type="ORF">SAMN05444285_11914</name>
</gene>
<evidence type="ECO:0000313" key="1">
    <source>
        <dbReference type="EMBL" id="AHW60241.1"/>
    </source>
</evidence>
<dbReference type="EMBL" id="FOHT01000019">
    <property type="protein sequence ID" value="SET66014.1"/>
    <property type="molecule type" value="Genomic_DNA"/>
</dbReference>
<dbReference type="RefSeq" id="WP_038559185.1">
    <property type="nucleotide sequence ID" value="NZ_FOHT01000019.1"/>
</dbReference>